<dbReference type="Gene3D" id="3.30.420.40">
    <property type="match status" value="2"/>
</dbReference>
<dbReference type="SUPFAM" id="SSF53067">
    <property type="entry name" value="Actin-like ATPase domain"/>
    <property type="match status" value="1"/>
</dbReference>
<accession>A0A0W1JFL5</accession>
<dbReference type="GO" id="GO:0051536">
    <property type="term" value="F:iron-sulfur cluster binding"/>
    <property type="evidence" value="ECO:0007669"/>
    <property type="project" value="UniProtKB-KW"/>
</dbReference>
<dbReference type="InterPro" id="IPR002731">
    <property type="entry name" value="ATPase_BadF"/>
</dbReference>
<dbReference type="InterPro" id="IPR043129">
    <property type="entry name" value="ATPase_NBD"/>
</dbReference>
<dbReference type="CDD" id="cd24036">
    <property type="entry name" value="ASKHA_NBD_BcrAD_BadFG_HgdC_HadI"/>
    <property type="match status" value="1"/>
</dbReference>
<evidence type="ECO:0000256" key="4">
    <source>
        <dbReference type="ARBA" id="ARBA00023004"/>
    </source>
</evidence>
<evidence type="ECO:0000256" key="3">
    <source>
        <dbReference type="ARBA" id="ARBA00022723"/>
    </source>
</evidence>
<protein>
    <submittedName>
        <fullName evidence="7">2-hydroxyglutaryl-CoA dehydratase</fullName>
    </submittedName>
</protein>
<evidence type="ECO:0000259" key="6">
    <source>
        <dbReference type="Pfam" id="PF01869"/>
    </source>
</evidence>
<dbReference type="Proteomes" id="UP000054623">
    <property type="component" value="Unassembled WGS sequence"/>
</dbReference>
<sequence length="269" mass="28295">MGKGKREGMAKIYIGVDIGSLTVKVVLIDQETEMIAYDTARAGYSGREVAVQMVAKLLAESGLSREDVGGTVATGYGRITFPADREVSEITCQARGIHHLFPTARTVIDIGGQDSKVIQMLPNGKVVDFAMNDKCAAGTGRFLEVMASALEISLNDIGNLAETSRNPTAISSFCTVFAESEVITHVSAGKPKEDILAGVCASVASRVASLAQRIGLVPDIVFTGGVARNQGVLAALRRQLSHPLLVYSEPSITAAWGAALMASRQSPSA</sequence>
<dbReference type="Pfam" id="PF01869">
    <property type="entry name" value="BcrAD_BadFG"/>
    <property type="match status" value="1"/>
</dbReference>
<keyword evidence="3" id="KW-0479">Metal-binding</keyword>
<evidence type="ECO:0000313" key="7">
    <source>
        <dbReference type="EMBL" id="KTE89855.1"/>
    </source>
</evidence>
<organism evidence="7 8">
    <name type="scientific">Desulfitobacterium hafniense</name>
    <name type="common">Desulfitobacterium frappieri</name>
    <dbReference type="NCBI Taxonomy" id="49338"/>
    <lineage>
        <taxon>Bacteria</taxon>
        <taxon>Bacillati</taxon>
        <taxon>Bacillota</taxon>
        <taxon>Clostridia</taxon>
        <taxon>Eubacteriales</taxon>
        <taxon>Desulfitobacteriaceae</taxon>
        <taxon>Desulfitobacterium</taxon>
    </lineage>
</organism>
<dbReference type="NCBIfam" id="TIGR00241">
    <property type="entry name" value="CoA_E_activ"/>
    <property type="match status" value="1"/>
</dbReference>
<evidence type="ECO:0000256" key="5">
    <source>
        <dbReference type="ARBA" id="ARBA00023014"/>
    </source>
</evidence>
<dbReference type="InterPro" id="IPR008275">
    <property type="entry name" value="CoA_E_activase_dom"/>
</dbReference>
<comment type="cofactor">
    <cofactor evidence="1">
        <name>[4Fe-4S] cluster</name>
        <dbReference type="ChEBI" id="CHEBI:49883"/>
    </cofactor>
</comment>
<evidence type="ECO:0000313" key="8">
    <source>
        <dbReference type="Proteomes" id="UP000054623"/>
    </source>
</evidence>
<comment type="caution">
    <text evidence="7">The sequence shown here is derived from an EMBL/GenBank/DDBJ whole genome shotgun (WGS) entry which is preliminary data.</text>
</comment>
<keyword evidence="5" id="KW-0411">Iron-sulfur</keyword>
<comment type="subunit">
    <text evidence="2">Homodimer.</text>
</comment>
<dbReference type="AlphaFoldDB" id="A0A0W1JFL5"/>
<dbReference type="InterPro" id="IPR051805">
    <property type="entry name" value="Dehydratase_Activator_Redct"/>
</dbReference>
<proteinExistence type="predicted"/>
<dbReference type="EMBL" id="LOCK01000061">
    <property type="protein sequence ID" value="KTE89855.1"/>
    <property type="molecule type" value="Genomic_DNA"/>
</dbReference>
<reference evidence="7 8" key="1">
    <citation type="submission" date="2015-12" db="EMBL/GenBank/DDBJ databases">
        <title>Draft Genome Sequence of Desulfitobacterium hafniense Strain DH, a Sulfate-reducing Bacterium Isolated from Paddy Soils.</title>
        <authorList>
            <person name="Bao P."/>
            <person name="Zhang X."/>
            <person name="Li G."/>
        </authorList>
    </citation>
    <scope>NUCLEOTIDE SEQUENCE [LARGE SCALE GENOMIC DNA]</scope>
    <source>
        <strain evidence="7 8">DH</strain>
    </source>
</reference>
<keyword evidence="4" id="KW-0408">Iron</keyword>
<evidence type="ECO:0000256" key="2">
    <source>
        <dbReference type="ARBA" id="ARBA00011738"/>
    </source>
</evidence>
<feature type="domain" description="ATPase BadF/BadG/BcrA/BcrD type" evidence="6">
    <location>
        <begin position="14"/>
        <end position="262"/>
    </location>
</feature>
<gene>
    <name evidence="7" type="ORF">AT727_10940</name>
</gene>
<dbReference type="PANTHER" id="PTHR32329:SF2">
    <property type="entry name" value="BIFUNCTIONAL PROTEIN [INCLUDES 2-HYDROXYACYL-COA DEHYDRATASE (N-TER) AND ITS ACTIVATOR DOMAIN (C_TERM)"/>
    <property type="match status" value="1"/>
</dbReference>
<dbReference type="OrthoDB" id="9778513at2"/>
<dbReference type="FunFam" id="3.30.420.40:FF:000217">
    <property type="entry name" value="2-hydroxyisocaproyl-CoA dehydratase activator"/>
    <property type="match status" value="1"/>
</dbReference>
<dbReference type="PANTHER" id="PTHR32329">
    <property type="entry name" value="BIFUNCTIONAL PROTEIN [INCLUDES 2-HYDROXYACYL-COA DEHYDRATASE (N-TER) AND ITS ACTIVATOR DOMAIN (C_TERM)-RELATED"/>
    <property type="match status" value="1"/>
</dbReference>
<name>A0A0W1JFL5_DESHA</name>
<evidence type="ECO:0000256" key="1">
    <source>
        <dbReference type="ARBA" id="ARBA00001966"/>
    </source>
</evidence>
<dbReference type="GO" id="GO:0046872">
    <property type="term" value="F:metal ion binding"/>
    <property type="evidence" value="ECO:0007669"/>
    <property type="project" value="UniProtKB-KW"/>
</dbReference>